<keyword evidence="1" id="KW-0732">Signal</keyword>
<dbReference type="Pfam" id="PF09694">
    <property type="entry name" value="Gcw_chp"/>
    <property type="match status" value="1"/>
</dbReference>
<keyword evidence="3" id="KW-1185">Reference proteome</keyword>
<accession>A0ABU3R3B4</accession>
<dbReference type="NCBIfam" id="TIGR02001">
    <property type="entry name" value="gcw_chp"/>
    <property type="match status" value="1"/>
</dbReference>
<feature type="signal peptide" evidence="1">
    <location>
        <begin position="1"/>
        <end position="22"/>
    </location>
</feature>
<protein>
    <submittedName>
        <fullName evidence="2">TorF family putative porin</fullName>
    </submittedName>
</protein>
<evidence type="ECO:0000313" key="3">
    <source>
        <dbReference type="Proteomes" id="UP001257914"/>
    </source>
</evidence>
<evidence type="ECO:0000313" key="2">
    <source>
        <dbReference type="EMBL" id="MDU0114146.1"/>
    </source>
</evidence>
<feature type="chain" id="PRO_5046157942" evidence="1">
    <location>
        <begin position="23"/>
        <end position="213"/>
    </location>
</feature>
<organism evidence="2 3">
    <name type="scientific">Psychrosphaera aquimarina</name>
    <dbReference type="NCBI Taxonomy" id="2044854"/>
    <lineage>
        <taxon>Bacteria</taxon>
        <taxon>Pseudomonadati</taxon>
        <taxon>Pseudomonadota</taxon>
        <taxon>Gammaproteobacteria</taxon>
        <taxon>Alteromonadales</taxon>
        <taxon>Pseudoalteromonadaceae</taxon>
        <taxon>Psychrosphaera</taxon>
    </lineage>
</organism>
<comment type="caution">
    <text evidence="2">The sequence shown here is derived from an EMBL/GenBank/DDBJ whole genome shotgun (WGS) entry which is preliminary data.</text>
</comment>
<sequence length="213" mass="22379">MKKTLLATLLGATTLVSSVAHAELSANASVVSNYLWRGLEQADGGPAVQGGLDYSNESGFYAGTWASNVDFGGDAKIELDLYGGYTGSLNDKIEFDVGYVLFAYPGGEDGLNFGELYGNFSMDALTVGIAVLANATGADFGDSLYLSADYAIPLSNDFELGLHIGSYSGDFSSDTIDIGATIAKDSWAVGVSKVDEGDDEIKLYASYAWDFAL</sequence>
<dbReference type="RefSeq" id="WP_315947752.1">
    <property type="nucleotide sequence ID" value="NZ_JAWCUA010000010.1"/>
</dbReference>
<gene>
    <name evidence="2" type="ORF">RT723_14320</name>
</gene>
<dbReference type="InterPro" id="IPR010239">
    <property type="entry name" value="CHP02001"/>
</dbReference>
<dbReference type="EMBL" id="JAWCUA010000010">
    <property type="protein sequence ID" value="MDU0114146.1"/>
    <property type="molecule type" value="Genomic_DNA"/>
</dbReference>
<name>A0ABU3R3B4_9GAMM</name>
<evidence type="ECO:0000256" key="1">
    <source>
        <dbReference type="SAM" id="SignalP"/>
    </source>
</evidence>
<proteinExistence type="predicted"/>
<dbReference type="Proteomes" id="UP001257914">
    <property type="component" value="Unassembled WGS sequence"/>
</dbReference>
<reference evidence="2 3" key="1">
    <citation type="submission" date="2023-10" db="EMBL/GenBank/DDBJ databases">
        <title>Psychrosphaera aquimaarina strain SW33 isolated from seawater.</title>
        <authorList>
            <person name="Bayburt H."/>
            <person name="Kim J.M."/>
            <person name="Choi B.J."/>
            <person name="Jeon C.O."/>
        </authorList>
    </citation>
    <scope>NUCLEOTIDE SEQUENCE [LARGE SCALE GENOMIC DNA]</scope>
    <source>
        <strain evidence="2 3">KCTC 52743</strain>
    </source>
</reference>